<accession>A0A6J5JLF9</accession>
<name>A0A6J5JLF9_9BURK</name>
<dbReference type="AlphaFoldDB" id="A0A6J5JLF9"/>
<proteinExistence type="predicted"/>
<dbReference type="RefSeq" id="WP_205184369.1">
    <property type="nucleotide sequence ID" value="NZ_CABWIL020000032.1"/>
</dbReference>
<evidence type="ECO:0000313" key="2">
    <source>
        <dbReference type="Proteomes" id="UP000494301"/>
    </source>
</evidence>
<protein>
    <submittedName>
        <fullName evidence="1">Uncharacterized protein</fullName>
    </submittedName>
</protein>
<organism evidence="1 2">
    <name type="scientific">Burkholderia aenigmatica</name>
    <dbReference type="NCBI Taxonomy" id="2015348"/>
    <lineage>
        <taxon>Bacteria</taxon>
        <taxon>Pseudomonadati</taxon>
        <taxon>Pseudomonadota</taxon>
        <taxon>Betaproteobacteria</taxon>
        <taxon>Burkholderiales</taxon>
        <taxon>Burkholderiaceae</taxon>
        <taxon>Burkholderia</taxon>
        <taxon>Burkholderia cepacia complex</taxon>
    </lineage>
</organism>
<dbReference type="EMBL" id="CABWIL020000032">
    <property type="protein sequence ID" value="CAB3972268.1"/>
    <property type="molecule type" value="Genomic_DNA"/>
</dbReference>
<evidence type="ECO:0000313" key="1">
    <source>
        <dbReference type="EMBL" id="CAB3972268.1"/>
    </source>
</evidence>
<sequence>MSDITPTFHGEMQLAGWSETHTGGCKVTFWLHDPADLEAFRTLTVRKGNQAGHRFMVAMVEIGDDEQPIQQPAPAMQGPDKSEYGQHYTVLYRAGWFHNPKVVSAFRVRMELLPEQRIEAIKRTIYQAISVDSLTDIPPQAFAQFCQEIGIRQTLPAAFFAP</sequence>
<dbReference type="Proteomes" id="UP000494301">
    <property type="component" value="Unassembled WGS sequence"/>
</dbReference>
<reference evidence="1 2" key="1">
    <citation type="submission" date="2020-04" db="EMBL/GenBank/DDBJ databases">
        <authorList>
            <person name="Depoorter E."/>
        </authorList>
    </citation>
    <scope>NUCLEOTIDE SEQUENCE [LARGE SCALE GENOMIC DNA]</scope>
    <source>
        <strain evidence="1 2">BCC0217</strain>
    </source>
</reference>
<gene>
    <name evidence="1" type="ORF">BLA3211_06874</name>
</gene>